<evidence type="ECO:0000256" key="2">
    <source>
        <dbReference type="ARBA" id="ARBA00023043"/>
    </source>
</evidence>
<dbReference type="AlphaFoldDB" id="A0A814LQK9"/>
<dbReference type="Pfam" id="PF13606">
    <property type="entry name" value="Ank_3"/>
    <property type="match status" value="1"/>
</dbReference>
<keyword evidence="2" id="KW-0040">ANK repeat</keyword>
<dbReference type="InterPro" id="IPR036770">
    <property type="entry name" value="Ankyrin_rpt-contain_sf"/>
</dbReference>
<dbReference type="SMART" id="SM00248">
    <property type="entry name" value="ANK"/>
    <property type="match status" value="9"/>
</dbReference>
<evidence type="ECO:0000256" key="1">
    <source>
        <dbReference type="ARBA" id="ARBA00022737"/>
    </source>
</evidence>
<keyword evidence="1" id="KW-0677">Repeat</keyword>
<dbReference type="InterPro" id="IPR001496">
    <property type="entry name" value="SOCS_box"/>
</dbReference>
<evidence type="ECO:0000259" key="3">
    <source>
        <dbReference type="PROSITE" id="PS50225"/>
    </source>
</evidence>
<protein>
    <recommendedName>
        <fullName evidence="3">SOCS box domain-containing protein</fullName>
    </recommendedName>
</protein>
<keyword evidence="5" id="KW-1185">Reference proteome</keyword>
<dbReference type="Proteomes" id="UP000663828">
    <property type="component" value="Unassembled WGS sequence"/>
</dbReference>
<dbReference type="SUPFAM" id="SSF140860">
    <property type="entry name" value="Pseudo ankyrin repeat-like"/>
    <property type="match status" value="1"/>
</dbReference>
<dbReference type="Gene3D" id="1.25.40.20">
    <property type="entry name" value="Ankyrin repeat-containing domain"/>
    <property type="match status" value="2"/>
</dbReference>
<organism evidence="4 5">
    <name type="scientific">Adineta ricciae</name>
    <name type="common">Rotifer</name>
    <dbReference type="NCBI Taxonomy" id="249248"/>
    <lineage>
        <taxon>Eukaryota</taxon>
        <taxon>Metazoa</taxon>
        <taxon>Spiralia</taxon>
        <taxon>Gnathifera</taxon>
        <taxon>Rotifera</taxon>
        <taxon>Eurotatoria</taxon>
        <taxon>Bdelloidea</taxon>
        <taxon>Adinetida</taxon>
        <taxon>Adinetidae</taxon>
        <taxon>Adineta</taxon>
    </lineage>
</organism>
<sequence>MDNRDFWLYMRVAKPPEYNPLVNPITTSPSPSFFSWFIEQIQSLYRFCYVHLHDLILSSLFGYLTLNEKLYVAVHENDVYKTRNLLSHGASPDYIPHDHKTFFSHLIKNNNEIKNYYVETSLFASILSSDSMLYMAVSNNNYSLVQTLVNYHDYGQIGKHTEVVSLCLAVKRGYFNIIEYLTDYGHINPNDCVQSNCKHCKTQHNEQQRYQYPLYHACRENRFRLVKYLVELKHCDINQLTSTYETSLHGAILGAIENRFDSSISNQQRFQIVNYLLTRPDCNIDLGLNPLCISLAHDNLYDYTSLLLKYKCSVNRLGWNRYETQNSYQKQNSHLLYSLDHPLNICLRRLCQSNDSNIIAEHSCHKQHALSLIKSDSNIYAMYNYGSNYPFLLAVQTGDLLLVQAILEYAQSYVRLDIIEPLVVACTKSFFDIVKALVNFGFNPNTIMISRDCRNVSNSVLDEANSSEFLDYLDRCCRSPFQSTKSYQSPEQYYHPRTYINYDQQMTPFLALARMSSWIFHPDRYDATMKTIENLFSHVSIDISLRPNHYAFYYALLNEHIPMVYYCLANLCPINLLHNSIDFLTPSSSRNHFSYTLFHIISLCARLASSSRVKRTLFDSYAKTILRIQTYDRLSSMASVVAYMKLWVSDEDFVFDQSLYEHLMSLPYIDDIIEVYDSNFLRILFGVHYRRIVERKPRSRPLYKLKELCRSKIRQCTEVYCKRRQVNMLIMMSQFDCLPKTLRAYLFYTTFRSKLLINQLLNNEPWNHIQWM</sequence>
<gene>
    <name evidence="4" type="ORF">XAT740_LOCUS16617</name>
</gene>
<dbReference type="SUPFAM" id="SSF48403">
    <property type="entry name" value="Ankyrin repeat"/>
    <property type="match status" value="1"/>
</dbReference>
<feature type="domain" description="SOCS box" evidence="3">
    <location>
        <begin position="692"/>
        <end position="752"/>
    </location>
</feature>
<dbReference type="PROSITE" id="PS50225">
    <property type="entry name" value="SOCS"/>
    <property type="match status" value="1"/>
</dbReference>
<name>A0A814LQK9_ADIRI</name>
<reference evidence="4" key="1">
    <citation type="submission" date="2021-02" db="EMBL/GenBank/DDBJ databases">
        <authorList>
            <person name="Nowell W R."/>
        </authorList>
    </citation>
    <scope>NUCLEOTIDE SEQUENCE</scope>
</reference>
<dbReference type="PANTHER" id="PTHR24198">
    <property type="entry name" value="ANKYRIN REPEAT AND PROTEIN KINASE DOMAIN-CONTAINING PROTEIN"/>
    <property type="match status" value="1"/>
</dbReference>
<dbReference type="InterPro" id="IPR002110">
    <property type="entry name" value="Ankyrin_rpt"/>
</dbReference>
<evidence type="ECO:0000313" key="4">
    <source>
        <dbReference type="EMBL" id="CAF1067372.1"/>
    </source>
</evidence>
<comment type="caution">
    <text evidence="4">The sequence shown here is derived from an EMBL/GenBank/DDBJ whole genome shotgun (WGS) entry which is preliminary data.</text>
</comment>
<accession>A0A814LQK9</accession>
<proteinExistence type="predicted"/>
<evidence type="ECO:0000313" key="5">
    <source>
        <dbReference type="Proteomes" id="UP000663828"/>
    </source>
</evidence>
<dbReference type="EMBL" id="CAJNOR010001063">
    <property type="protein sequence ID" value="CAF1067372.1"/>
    <property type="molecule type" value="Genomic_DNA"/>
</dbReference>
<dbReference type="PANTHER" id="PTHR24198:SF165">
    <property type="entry name" value="ANKYRIN REPEAT-CONTAINING PROTEIN-RELATED"/>
    <property type="match status" value="1"/>
</dbReference>